<gene>
    <name evidence="2" type="ORF">CALCODRAFT_340385</name>
</gene>
<sequence length="157" mass="16886">MSLSPVQPPKAQRAFAHISLTVRSLPLSSSFYSAVLAALGWQRLFYHADTGVMGFGCEGEEVLTVYEAKGRVGEGEVGGWAYGTHLAFHAETQDQVLQFHTAALQHGGTSDGAPGVRDYYGPGYYGAFVRDADGHRLEAVAHLPVDEVGRVDFGRMG</sequence>
<dbReference type="STRING" id="1353952.A0A165EZ30"/>
<dbReference type="AlphaFoldDB" id="A0A165EZ30"/>
<dbReference type="PROSITE" id="PS51819">
    <property type="entry name" value="VOC"/>
    <property type="match status" value="1"/>
</dbReference>
<evidence type="ECO:0000313" key="2">
    <source>
        <dbReference type="EMBL" id="KZT55842.1"/>
    </source>
</evidence>
<keyword evidence="3" id="KW-1185">Reference proteome</keyword>
<dbReference type="Gene3D" id="3.10.180.10">
    <property type="entry name" value="2,3-Dihydroxybiphenyl 1,2-Dioxygenase, domain 1"/>
    <property type="match status" value="1"/>
</dbReference>
<dbReference type="InterPro" id="IPR029068">
    <property type="entry name" value="Glyas_Bleomycin-R_OHBP_Dase"/>
</dbReference>
<dbReference type="EMBL" id="KV423988">
    <property type="protein sequence ID" value="KZT55842.1"/>
    <property type="molecule type" value="Genomic_DNA"/>
</dbReference>
<dbReference type="CDD" id="cd07262">
    <property type="entry name" value="VOC_like"/>
    <property type="match status" value="1"/>
</dbReference>
<evidence type="ECO:0000313" key="3">
    <source>
        <dbReference type="Proteomes" id="UP000076842"/>
    </source>
</evidence>
<dbReference type="SUPFAM" id="SSF54593">
    <property type="entry name" value="Glyoxalase/Bleomycin resistance protein/Dihydroxybiphenyl dioxygenase"/>
    <property type="match status" value="1"/>
</dbReference>
<dbReference type="InterPro" id="IPR004360">
    <property type="entry name" value="Glyas_Fos-R_dOase_dom"/>
</dbReference>
<dbReference type="Pfam" id="PF00903">
    <property type="entry name" value="Glyoxalase"/>
    <property type="match status" value="1"/>
</dbReference>
<proteinExistence type="predicted"/>
<reference evidence="2 3" key="1">
    <citation type="journal article" date="2016" name="Mol. Biol. Evol.">
        <title>Comparative Genomics of Early-Diverging Mushroom-Forming Fungi Provides Insights into the Origins of Lignocellulose Decay Capabilities.</title>
        <authorList>
            <person name="Nagy L.G."/>
            <person name="Riley R."/>
            <person name="Tritt A."/>
            <person name="Adam C."/>
            <person name="Daum C."/>
            <person name="Floudas D."/>
            <person name="Sun H."/>
            <person name="Yadav J.S."/>
            <person name="Pangilinan J."/>
            <person name="Larsson K.H."/>
            <person name="Matsuura K."/>
            <person name="Barry K."/>
            <person name="Labutti K."/>
            <person name="Kuo R."/>
            <person name="Ohm R.A."/>
            <person name="Bhattacharya S.S."/>
            <person name="Shirouzu T."/>
            <person name="Yoshinaga Y."/>
            <person name="Martin F.M."/>
            <person name="Grigoriev I.V."/>
            <person name="Hibbett D.S."/>
        </authorList>
    </citation>
    <scope>NUCLEOTIDE SEQUENCE [LARGE SCALE GENOMIC DNA]</scope>
    <source>
        <strain evidence="2 3">HHB12733</strain>
    </source>
</reference>
<dbReference type="InterPro" id="IPR037523">
    <property type="entry name" value="VOC_core"/>
</dbReference>
<feature type="domain" description="VOC" evidence="1">
    <location>
        <begin position="14"/>
        <end position="142"/>
    </location>
</feature>
<dbReference type="PANTHER" id="PTHR35006">
    <property type="entry name" value="GLYOXALASE FAMILY PROTEIN (AFU_ORTHOLOGUE AFUA_5G14830)"/>
    <property type="match status" value="1"/>
</dbReference>
<dbReference type="PANTHER" id="PTHR35006:SF2">
    <property type="entry name" value="GLYOXALASE FAMILY PROTEIN (AFU_ORTHOLOGUE AFUA_5G14830)"/>
    <property type="match status" value="1"/>
</dbReference>
<dbReference type="OrthoDB" id="10249419at2759"/>
<protein>
    <recommendedName>
        <fullName evidence="1">VOC domain-containing protein</fullName>
    </recommendedName>
</protein>
<dbReference type="Proteomes" id="UP000076842">
    <property type="component" value="Unassembled WGS sequence"/>
</dbReference>
<evidence type="ECO:0000259" key="1">
    <source>
        <dbReference type="PROSITE" id="PS51819"/>
    </source>
</evidence>
<name>A0A165EZ30_9BASI</name>
<accession>A0A165EZ30</accession>
<dbReference type="InParanoid" id="A0A165EZ30"/>
<organism evidence="2 3">
    <name type="scientific">Calocera cornea HHB12733</name>
    <dbReference type="NCBI Taxonomy" id="1353952"/>
    <lineage>
        <taxon>Eukaryota</taxon>
        <taxon>Fungi</taxon>
        <taxon>Dikarya</taxon>
        <taxon>Basidiomycota</taxon>
        <taxon>Agaricomycotina</taxon>
        <taxon>Dacrymycetes</taxon>
        <taxon>Dacrymycetales</taxon>
        <taxon>Dacrymycetaceae</taxon>
        <taxon>Calocera</taxon>
    </lineage>
</organism>